<evidence type="ECO:0000256" key="3">
    <source>
        <dbReference type="ARBA" id="ARBA00022490"/>
    </source>
</evidence>
<evidence type="ECO:0000256" key="5">
    <source>
        <dbReference type="ARBA" id="ARBA00022664"/>
    </source>
</evidence>
<dbReference type="GO" id="GO:0006301">
    <property type="term" value="P:DNA damage tolerance"/>
    <property type="evidence" value="ECO:0007669"/>
    <property type="project" value="EnsemblFungi"/>
</dbReference>
<dbReference type="InterPro" id="IPR050785">
    <property type="entry name" value="PAN2-PAN3_catalytic_subunit"/>
</dbReference>
<organism evidence="13 14">
    <name type="scientific">Hyphopichia burtonii NRRL Y-1933</name>
    <dbReference type="NCBI Taxonomy" id="984485"/>
    <lineage>
        <taxon>Eukaryota</taxon>
        <taxon>Fungi</taxon>
        <taxon>Dikarya</taxon>
        <taxon>Ascomycota</taxon>
        <taxon>Saccharomycotina</taxon>
        <taxon>Pichiomycetes</taxon>
        <taxon>Debaryomycetaceae</taxon>
        <taxon>Hyphopichia</taxon>
    </lineage>
</organism>
<evidence type="ECO:0000256" key="7">
    <source>
        <dbReference type="ARBA" id="ARBA00022723"/>
    </source>
</evidence>
<dbReference type="Gene3D" id="3.90.70.10">
    <property type="entry name" value="Cysteine proteinases"/>
    <property type="match status" value="1"/>
</dbReference>
<dbReference type="SUPFAM" id="SSF50978">
    <property type="entry name" value="WD40 repeat-like"/>
    <property type="match status" value="1"/>
</dbReference>
<dbReference type="SUPFAM" id="SSF53098">
    <property type="entry name" value="Ribonuclease H-like"/>
    <property type="match status" value="1"/>
</dbReference>
<dbReference type="InterPro" id="IPR028889">
    <property type="entry name" value="USP"/>
</dbReference>
<proteinExistence type="inferred from homology"/>
<dbReference type="HAMAP" id="MF_03182">
    <property type="entry name" value="PAN2"/>
    <property type="match status" value="1"/>
</dbReference>
<dbReference type="InterPro" id="IPR036397">
    <property type="entry name" value="RNaseH_sf"/>
</dbReference>
<keyword evidence="7" id="KW-0479">Metal-binding</keyword>
<keyword evidence="9" id="KW-0378">Hydrolase</keyword>
<comment type="catalytic activity">
    <reaction evidence="1">
        <text>Exonucleolytic cleavage of poly(A) to 5'-AMP.</text>
        <dbReference type="EC" id="3.1.13.4"/>
    </reaction>
</comment>
<dbReference type="GO" id="GO:0006397">
    <property type="term" value="P:mRNA processing"/>
    <property type="evidence" value="ECO:0007669"/>
    <property type="project" value="UniProtKB-KW"/>
</dbReference>
<evidence type="ECO:0000259" key="12">
    <source>
        <dbReference type="PROSITE" id="PS50235"/>
    </source>
</evidence>
<dbReference type="InterPro" id="IPR030843">
    <property type="entry name" value="PAN2"/>
</dbReference>
<dbReference type="SMART" id="SM00479">
    <property type="entry name" value="EXOIII"/>
    <property type="match status" value="1"/>
</dbReference>
<feature type="domain" description="USP" evidence="12">
    <location>
        <begin position="618"/>
        <end position="991"/>
    </location>
</feature>
<dbReference type="GO" id="GO:0000932">
    <property type="term" value="C:P-body"/>
    <property type="evidence" value="ECO:0007669"/>
    <property type="project" value="TreeGrafter"/>
</dbReference>
<dbReference type="Pfam" id="PF13423">
    <property type="entry name" value="UCH_1"/>
    <property type="match status" value="1"/>
</dbReference>
<keyword evidence="8" id="KW-0677">Repeat</keyword>
<dbReference type="InterPro" id="IPR013520">
    <property type="entry name" value="Ribonucl_H"/>
</dbReference>
<evidence type="ECO:0000256" key="2">
    <source>
        <dbReference type="ARBA" id="ARBA00004496"/>
    </source>
</evidence>
<evidence type="ECO:0000313" key="14">
    <source>
        <dbReference type="Proteomes" id="UP000095085"/>
    </source>
</evidence>
<comment type="subcellular location">
    <subcellularLocation>
        <location evidence="2">Cytoplasm</location>
    </subcellularLocation>
</comment>
<dbReference type="InterPro" id="IPR012337">
    <property type="entry name" value="RNaseH-like_sf"/>
</dbReference>
<dbReference type="InterPro" id="IPR036322">
    <property type="entry name" value="WD40_repeat_dom_sf"/>
</dbReference>
<dbReference type="GO" id="GO:0031251">
    <property type="term" value="C:PAN complex"/>
    <property type="evidence" value="ECO:0007669"/>
    <property type="project" value="EnsemblFungi"/>
</dbReference>
<dbReference type="Proteomes" id="UP000095085">
    <property type="component" value="Unassembled WGS sequence"/>
</dbReference>
<dbReference type="PROSITE" id="PS50235">
    <property type="entry name" value="USP_3"/>
    <property type="match status" value="1"/>
</dbReference>
<dbReference type="GO" id="GO:0004535">
    <property type="term" value="F:poly(A)-specific ribonuclease activity"/>
    <property type="evidence" value="ECO:0007669"/>
    <property type="project" value="UniProtKB-EC"/>
</dbReference>
<keyword evidence="14" id="KW-1185">Reference proteome</keyword>
<evidence type="ECO:0000256" key="1">
    <source>
        <dbReference type="ARBA" id="ARBA00001663"/>
    </source>
</evidence>
<dbReference type="InterPro" id="IPR015943">
    <property type="entry name" value="WD40/YVTN_repeat-like_dom_sf"/>
</dbReference>
<dbReference type="Gene3D" id="3.30.420.10">
    <property type="entry name" value="Ribonuclease H-like superfamily/Ribonuclease H"/>
    <property type="match status" value="1"/>
</dbReference>
<feature type="region of interest" description="Disordered" evidence="11">
    <location>
        <begin position="1"/>
        <end position="21"/>
    </location>
</feature>
<evidence type="ECO:0000256" key="6">
    <source>
        <dbReference type="ARBA" id="ARBA00022722"/>
    </source>
</evidence>
<evidence type="ECO:0000256" key="10">
    <source>
        <dbReference type="ARBA" id="ARBA00022839"/>
    </source>
</evidence>
<keyword evidence="4" id="KW-0853">WD repeat</keyword>
<dbReference type="InterPro" id="IPR048841">
    <property type="entry name" value="PAN2_N"/>
</dbReference>
<reference evidence="14" key="1">
    <citation type="submission" date="2016-05" db="EMBL/GenBank/DDBJ databases">
        <title>Comparative genomics of biotechnologically important yeasts.</title>
        <authorList>
            <consortium name="DOE Joint Genome Institute"/>
            <person name="Riley R."/>
            <person name="Haridas S."/>
            <person name="Wolfe K.H."/>
            <person name="Lopes M.R."/>
            <person name="Hittinger C.T."/>
            <person name="Goker M."/>
            <person name="Salamov A."/>
            <person name="Wisecaver J."/>
            <person name="Long T.M."/>
            <person name="Aerts A.L."/>
            <person name="Barry K."/>
            <person name="Choi C."/>
            <person name="Clum A."/>
            <person name="Coughlan A.Y."/>
            <person name="Deshpande S."/>
            <person name="Douglass A.P."/>
            <person name="Hanson S.J."/>
            <person name="Klenk H.-P."/>
            <person name="Labutti K."/>
            <person name="Lapidus A."/>
            <person name="Lindquist E."/>
            <person name="Lipzen A."/>
            <person name="Meier-Kolthoff J.P."/>
            <person name="Ohm R.A."/>
            <person name="Otillar R.P."/>
            <person name="Pangilinan J."/>
            <person name="Peng Y."/>
            <person name="Rokas A."/>
            <person name="Rosa C.A."/>
            <person name="Scheuner C."/>
            <person name="Sibirny A.A."/>
            <person name="Slot J.C."/>
            <person name="Stielow J.B."/>
            <person name="Sun H."/>
            <person name="Kurtzman C.P."/>
            <person name="Blackwell M."/>
            <person name="Grigoriev I.V."/>
            <person name="Jeffries T.W."/>
        </authorList>
    </citation>
    <scope>NUCLEOTIDE SEQUENCE [LARGE SCALE GENOMIC DNA]</scope>
    <source>
        <strain evidence="14">NRRL Y-1933</strain>
    </source>
</reference>
<dbReference type="GeneID" id="30993480"/>
<dbReference type="InterPro" id="IPR038765">
    <property type="entry name" value="Papain-like_cys_pep_sf"/>
</dbReference>
<keyword evidence="5" id="KW-0507">mRNA processing</keyword>
<dbReference type="GO" id="GO:0003676">
    <property type="term" value="F:nucleic acid binding"/>
    <property type="evidence" value="ECO:0007669"/>
    <property type="project" value="InterPro"/>
</dbReference>
<keyword evidence="6" id="KW-0540">Nuclease</keyword>
<dbReference type="InterPro" id="IPR028881">
    <property type="entry name" value="PAN2_UCH_dom"/>
</dbReference>
<dbReference type="GO" id="GO:0000289">
    <property type="term" value="P:nuclear-transcribed mRNA poly(A) tail shortening"/>
    <property type="evidence" value="ECO:0007669"/>
    <property type="project" value="EnsemblFungi"/>
</dbReference>
<evidence type="ECO:0000256" key="8">
    <source>
        <dbReference type="ARBA" id="ARBA00022737"/>
    </source>
</evidence>
<dbReference type="Pfam" id="PF00929">
    <property type="entry name" value="RNase_T"/>
    <property type="match status" value="1"/>
</dbReference>
<dbReference type="PANTHER" id="PTHR15728">
    <property type="entry name" value="DEADENYLATION COMPLEX CATALYTIC SUBUNIT PAN2"/>
    <property type="match status" value="1"/>
</dbReference>
<keyword evidence="3" id="KW-0963">Cytoplasm</keyword>
<gene>
    <name evidence="13" type="ORF">HYPBUDRAFT_112784</name>
</gene>
<evidence type="ECO:0000256" key="11">
    <source>
        <dbReference type="SAM" id="MobiDB-lite"/>
    </source>
</evidence>
<dbReference type="CDD" id="cd06143">
    <property type="entry name" value="PAN2_exo"/>
    <property type="match status" value="1"/>
</dbReference>
<dbReference type="PANTHER" id="PTHR15728:SF0">
    <property type="entry name" value="PAN2-PAN3 DEADENYLATION COMPLEX CATALYTIC SUBUNIT PAN2"/>
    <property type="match status" value="1"/>
</dbReference>
<dbReference type="FunFam" id="3.30.420.10:FF:000028">
    <property type="entry name" value="PAN2-PAN3 deadenylation complex catalytic subunit PAN2"/>
    <property type="match status" value="1"/>
</dbReference>
<dbReference type="SUPFAM" id="SSF54001">
    <property type="entry name" value="Cysteine proteinases"/>
    <property type="match status" value="1"/>
</dbReference>
<evidence type="ECO:0000256" key="4">
    <source>
        <dbReference type="ARBA" id="ARBA00022574"/>
    </source>
</evidence>
<dbReference type="STRING" id="984485.A0A1E4RF42"/>
<dbReference type="OrthoDB" id="16516at2759"/>
<protein>
    <recommendedName>
        <fullName evidence="12">USP domain-containing protein</fullName>
    </recommendedName>
</protein>
<evidence type="ECO:0000313" key="13">
    <source>
        <dbReference type="EMBL" id="ODV65863.1"/>
    </source>
</evidence>
<dbReference type="GO" id="GO:0046872">
    <property type="term" value="F:metal ion binding"/>
    <property type="evidence" value="ECO:0007669"/>
    <property type="project" value="UniProtKB-KW"/>
</dbReference>
<accession>A0A1E4RF42</accession>
<dbReference type="Gene3D" id="2.130.10.10">
    <property type="entry name" value="YVTN repeat-like/Quinoprotein amine dehydrogenase"/>
    <property type="match status" value="1"/>
</dbReference>
<evidence type="ECO:0000256" key="9">
    <source>
        <dbReference type="ARBA" id="ARBA00022801"/>
    </source>
</evidence>
<feature type="non-terminal residue" evidence="13">
    <location>
        <position position="1"/>
    </location>
</feature>
<keyword evidence="10" id="KW-0269">Exonuclease</keyword>
<dbReference type="RefSeq" id="XP_020074930.1">
    <property type="nucleotide sequence ID" value="XM_020218930.1"/>
</dbReference>
<dbReference type="AlphaFoldDB" id="A0A1E4RF42"/>
<dbReference type="Pfam" id="PF20770">
    <property type="entry name" value="PAN2_N"/>
    <property type="match status" value="1"/>
</dbReference>
<name>A0A1E4RF42_9ASCO</name>
<dbReference type="EMBL" id="KV454543">
    <property type="protein sequence ID" value="ODV65863.1"/>
    <property type="molecule type" value="Genomic_DNA"/>
</dbReference>
<sequence length="1256" mass="143380">VSRIALSAPTKPPNQSINTINKDQTSNQITSLEFDTSTNLLWCGDSNGYTRSFTPQPALTSPFPSTHSIQLIPYTKFKSSINHPINQLLNHQRGILSLSSNNINFNNRRGLCQLSLNAESINNDNFKNLKCMTFNCHSINDLVISGNNSLSKVSLLKPTVLESFDYTGDLSFINNLSKFLTLGKSNGTVEIFDPLDNKVVKSFHGHNGLLSDLDVSGNYIATCGYSLRPRRNNHLNNNHPNSLNNPPSPDYMVDPLVNIYDLRMMRPLPPIPFSAGASFARFHPKLPNIIIISSSTGQLQFVDIYDQSNVYLYQANLSNPLQHHHPRGSLAAAISSPASSSCLSNMNISENGEYLVFNDGFSNVHLWSLLNNPNKNFLNFPSSLDQPDIVMQSPSLNPLPVDSNVPLNSIGMPYYKEFLLSNYPTDLVFQKELAKLPIKIDPSLFEISEQIALEPHVEQQQQQPQPLHIPKFMAFDKLKYSIKGRNTYQKYESLKNSKLSNGGKKTTTTTIMPKFLSERGPIASPIPSVNNSTANLLTKTVSNTSHDPDKSSNDDEQFDTSIFQYKSEKATRVPNVYLKLQIQYSKFGVEDFDFDFYNKTLTLNESNNSLKIPDDRFCGLENNVDNSYINSLIQLYRFCPIFYNSVIKNLLPEYLPNNNTTIITNKNPQGLSILIELGYLFDMMYKSHGEQVKISNFTQVLNQNKRANDEGLINIDELRSLSGYDLQKIIINFNKFLIDTISHDQLNQIKSLLKFDFYEFSNVEKIGNLFNIVFDVEVRSNGCESYDQQLINQLSLDLINPPQNVLNKMNGNQGFAKKNHSLITYLEYTANRVKIVPCNNHPYPPQFLHSLEIKQTLVQLPPILSINLPFNNQEYSLIKGFKKWLVPEFYVVKNPVNKKISFKPVVTQFNQEASKYDLLGYVCEINHDLDNTKGEHNLISYIKIKSSANSYFAKDQWFLFNDFLVMPISEEEVFNINYSWKKPTILCYHNVDHPLNQTFNYLNQSIINKIKLNDSILYRDHFACGIRENYKREYKILTRDEAPSAGTLVSIDAEFVTLKPEELEVSYDGFRNLVKPKVLSLARISVIRGDNNDQQGVPFIDDYILHTCPIYDYLTNFSGIEPNDLNPIKSEKNLVTLQTAYRKLWILINLGVIFVGHGLKNDFRTINLKVPQSQIRDTIDYFYLPDFKRKLSLKFLAYILLKEKVQTGNHDSIEDAYTALLLYKKYIELNAIGEFESTLHRIYLEGQQLRFKVPES</sequence>